<evidence type="ECO:0000313" key="3">
    <source>
        <dbReference type="WBParaSite" id="Hba_11976"/>
    </source>
</evidence>
<keyword evidence="1" id="KW-1133">Transmembrane helix</keyword>
<name>A0A1I7X3A1_HETBA</name>
<dbReference type="AlphaFoldDB" id="A0A1I7X3A1"/>
<keyword evidence="1" id="KW-0472">Membrane</keyword>
<keyword evidence="1" id="KW-0812">Transmembrane</keyword>
<reference evidence="3" key="1">
    <citation type="submission" date="2016-11" db="UniProtKB">
        <authorList>
            <consortium name="WormBaseParasite"/>
        </authorList>
    </citation>
    <scope>IDENTIFICATION</scope>
</reference>
<evidence type="ECO:0000256" key="1">
    <source>
        <dbReference type="SAM" id="Phobius"/>
    </source>
</evidence>
<dbReference type="WBParaSite" id="Hba_11976">
    <property type="protein sequence ID" value="Hba_11976"/>
    <property type="gene ID" value="Hba_11976"/>
</dbReference>
<evidence type="ECO:0000313" key="2">
    <source>
        <dbReference type="Proteomes" id="UP000095283"/>
    </source>
</evidence>
<accession>A0A1I7X3A1</accession>
<keyword evidence="2" id="KW-1185">Reference proteome</keyword>
<organism evidence="2 3">
    <name type="scientific">Heterorhabditis bacteriophora</name>
    <name type="common">Entomopathogenic nematode worm</name>
    <dbReference type="NCBI Taxonomy" id="37862"/>
    <lineage>
        <taxon>Eukaryota</taxon>
        <taxon>Metazoa</taxon>
        <taxon>Ecdysozoa</taxon>
        <taxon>Nematoda</taxon>
        <taxon>Chromadorea</taxon>
        <taxon>Rhabditida</taxon>
        <taxon>Rhabditina</taxon>
        <taxon>Rhabditomorpha</taxon>
        <taxon>Strongyloidea</taxon>
        <taxon>Heterorhabditidae</taxon>
        <taxon>Heterorhabditis</taxon>
    </lineage>
</organism>
<protein>
    <submittedName>
        <fullName evidence="3">DUF772 domain-containing protein</fullName>
    </submittedName>
</protein>
<feature type="transmembrane region" description="Helical" evidence="1">
    <location>
        <begin position="29"/>
        <end position="48"/>
    </location>
</feature>
<dbReference type="Proteomes" id="UP000095283">
    <property type="component" value="Unplaced"/>
</dbReference>
<sequence>MLRKCASSWPSGSRRHLRWIGHGTDPDPYVFGLLSYLVIADYLLYVSAIPAEVRKRLKWGFRLFAEQSADDRAEGFLSRGICLSALFPPPLREKVG</sequence>
<proteinExistence type="predicted"/>